<organism evidence="4 5">
    <name type="scientific">Alkalicoccobacillus plakortidis</name>
    <dbReference type="NCBI Taxonomy" id="444060"/>
    <lineage>
        <taxon>Bacteria</taxon>
        <taxon>Bacillati</taxon>
        <taxon>Bacillota</taxon>
        <taxon>Bacilli</taxon>
        <taxon>Bacillales</taxon>
        <taxon>Bacillaceae</taxon>
        <taxon>Alkalicoccobacillus</taxon>
    </lineage>
</organism>
<proteinExistence type="inferred from homology"/>
<dbReference type="SUPFAM" id="SSF52833">
    <property type="entry name" value="Thioredoxin-like"/>
    <property type="match status" value="1"/>
</dbReference>
<comment type="similarity">
    <text evidence="1">Belongs to the SCO1/2 family.</text>
</comment>
<accession>A0ABT0XIR6</accession>
<evidence type="ECO:0000256" key="2">
    <source>
        <dbReference type="ARBA" id="ARBA00023008"/>
    </source>
</evidence>
<sequence>MYEIGAKEPDSDFDISEAGMKVSGLEFVNQDGETQHTSDLDGDYWIANMIFTNCPEICPIMSPNMQNLQATAIDEGIPLQFVSFSVDPERDSYEVLKKYGTNLGVDYNTWTFATGYEQETIEQFSLDAFKSPVQMSEDGTDFIHTTRFFMVDPEGNVIRKYDGLEVNQEEFVKDIKNVIDSE</sequence>
<dbReference type="Gene3D" id="3.40.30.10">
    <property type="entry name" value="Glutaredoxin"/>
    <property type="match status" value="1"/>
</dbReference>
<dbReference type="Proteomes" id="UP001203665">
    <property type="component" value="Unassembled WGS sequence"/>
</dbReference>
<protein>
    <submittedName>
        <fullName evidence="4">SCO family protein</fullName>
    </submittedName>
</protein>
<feature type="domain" description="Thioredoxin" evidence="3">
    <location>
        <begin position="16"/>
        <end position="180"/>
    </location>
</feature>
<evidence type="ECO:0000259" key="3">
    <source>
        <dbReference type="PROSITE" id="PS51352"/>
    </source>
</evidence>
<dbReference type="InterPro" id="IPR013766">
    <property type="entry name" value="Thioredoxin_domain"/>
</dbReference>
<dbReference type="PANTHER" id="PTHR12151:SF25">
    <property type="entry name" value="LINALOOL DEHYDRATASE_ISOMERASE DOMAIN-CONTAINING PROTEIN"/>
    <property type="match status" value="1"/>
</dbReference>
<name>A0ABT0XIR6_9BACI</name>
<dbReference type="Pfam" id="PF02630">
    <property type="entry name" value="SCO1-SenC"/>
    <property type="match status" value="1"/>
</dbReference>
<dbReference type="EMBL" id="JAMQJY010000001">
    <property type="protein sequence ID" value="MCM2675102.1"/>
    <property type="molecule type" value="Genomic_DNA"/>
</dbReference>
<evidence type="ECO:0000313" key="4">
    <source>
        <dbReference type="EMBL" id="MCM2675102.1"/>
    </source>
</evidence>
<dbReference type="PANTHER" id="PTHR12151">
    <property type="entry name" value="ELECTRON TRANSPORT PROTIN SCO1/SENC FAMILY MEMBER"/>
    <property type="match status" value="1"/>
</dbReference>
<keyword evidence="5" id="KW-1185">Reference proteome</keyword>
<reference evidence="4" key="1">
    <citation type="submission" date="2022-06" db="EMBL/GenBank/DDBJ databases">
        <title>Alkalicoccobacillus porphyridii sp. nov., isolated from a marine red alga, Porphyridium purpureum and reclassification of Shouchella plakortidis and Shouchella gibsonii as Alkalicoccobacillus plakortidis comb. nov. and Alkalicoccobacillus gibsonii comb. nov.</title>
        <authorList>
            <person name="Kim K.H."/>
            <person name="Lee J.K."/>
            <person name="Han D.M."/>
            <person name="Baek J.H."/>
            <person name="Jeon C.O."/>
        </authorList>
    </citation>
    <scope>NUCLEOTIDE SEQUENCE</scope>
    <source>
        <strain evidence="4">DSM 19153</strain>
    </source>
</reference>
<comment type="caution">
    <text evidence="4">The sequence shown here is derived from an EMBL/GenBank/DDBJ whole genome shotgun (WGS) entry which is preliminary data.</text>
</comment>
<keyword evidence="2" id="KW-0186">Copper</keyword>
<dbReference type="CDD" id="cd02968">
    <property type="entry name" value="SCO"/>
    <property type="match status" value="1"/>
</dbReference>
<dbReference type="InterPro" id="IPR036249">
    <property type="entry name" value="Thioredoxin-like_sf"/>
</dbReference>
<dbReference type="InterPro" id="IPR003782">
    <property type="entry name" value="SCO1/SenC"/>
</dbReference>
<dbReference type="PROSITE" id="PS51352">
    <property type="entry name" value="THIOREDOXIN_2"/>
    <property type="match status" value="1"/>
</dbReference>
<dbReference type="RefSeq" id="WP_251605362.1">
    <property type="nucleotide sequence ID" value="NZ_JAMQJY010000001.1"/>
</dbReference>
<evidence type="ECO:0000313" key="5">
    <source>
        <dbReference type="Proteomes" id="UP001203665"/>
    </source>
</evidence>
<gene>
    <name evidence="4" type="ORF">NDM98_06100</name>
</gene>
<evidence type="ECO:0000256" key="1">
    <source>
        <dbReference type="ARBA" id="ARBA00010996"/>
    </source>
</evidence>